<gene>
    <name evidence="7" type="ORF">MFLO_01805</name>
</gene>
<evidence type="ECO:0000313" key="8">
    <source>
        <dbReference type="Proteomes" id="UP000019249"/>
    </source>
</evidence>
<evidence type="ECO:0000256" key="5">
    <source>
        <dbReference type="SAM" id="SignalP"/>
    </source>
</evidence>
<keyword evidence="8" id="KW-1185">Reference proteome</keyword>
<evidence type="ECO:0000256" key="2">
    <source>
        <dbReference type="ARBA" id="ARBA00022801"/>
    </source>
</evidence>
<sequence length="296" mass="32615">MKRFGWITALCLLLLSGCSGAAKSDADLAAPAIAKEKDLRIAVATDTHYLASELTDGGAAFKKYVANGDGKALAESDAIVDAFLDGVRAEKADMLILSGDLTNNGERKSHEKLAKKLEQLEKTGTNVYVIPGNHDINNPWARSFRGEEQLKTDSITPDDFRSIYQSFGFNEAVSKDKFSLSYLAKASQDVWLLMLDTSHYNSNYQLGAPETEGGLTSGTLDWIKECSKLAQKNGARILPVMHHNLVTHSEVLSKAIRSIMRMMCAELLLKVGLIWRLAGIFTHRTSRRKNINPAKR</sequence>
<keyword evidence="1" id="KW-0479">Metal-binding</keyword>
<dbReference type="RefSeq" id="WP_149022939.1">
    <property type="nucleotide sequence ID" value="NZ_AODF01000001.1"/>
</dbReference>
<feature type="domain" description="Calcineurin-like phosphoesterase" evidence="6">
    <location>
        <begin position="39"/>
        <end position="247"/>
    </location>
</feature>
<evidence type="ECO:0000256" key="3">
    <source>
        <dbReference type="ARBA" id="ARBA00023004"/>
    </source>
</evidence>
<keyword evidence="3" id="KW-0408">Iron</keyword>
<dbReference type="EMBL" id="AODF01000001">
    <property type="protein sequence ID" value="EUJ33915.1"/>
    <property type="molecule type" value="Genomic_DNA"/>
</dbReference>
<dbReference type="InterPro" id="IPR050884">
    <property type="entry name" value="CNP_phosphodiesterase-III"/>
</dbReference>
<feature type="chain" id="PRO_5045042893" description="Calcineurin-like phosphoesterase domain-containing protein" evidence="5">
    <location>
        <begin position="22"/>
        <end position="296"/>
    </location>
</feature>
<evidence type="ECO:0000256" key="1">
    <source>
        <dbReference type="ARBA" id="ARBA00022723"/>
    </source>
</evidence>
<evidence type="ECO:0000256" key="4">
    <source>
        <dbReference type="ARBA" id="ARBA00025742"/>
    </source>
</evidence>
<keyword evidence="5" id="KW-0732">Signal</keyword>
<dbReference type="PANTHER" id="PTHR42988:SF2">
    <property type="entry name" value="CYCLIC NUCLEOTIDE PHOSPHODIESTERASE CBUA0032-RELATED"/>
    <property type="match status" value="1"/>
</dbReference>
<dbReference type="PANTHER" id="PTHR42988">
    <property type="entry name" value="PHOSPHOHYDROLASE"/>
    <property type="match status" value="1"/>
</dbReference>
<dbReference type="Proteomes" id="UP000019249">
    <property type="component" value="Unassembled WGS sequence"/>
</dbReference>
<keyword evidence="2" id="KW-0378">Hydrolase</keyword>
<dbReference type="InterPro" id="IPR004843">
    <property type="entry name" value="Calcineurin-like_PHP"/>
</dbReference>
<dbReference type="PROSITE" id="PS51257">
    <property type="entry name" value="PROKAR_LIPOPROTEIN"/>
    <property type="match status" value="1"/>
</dbReference>
<evidence type="ECO:0000313" key="7">
    <source>
        <dbReference type="EMBL" id="EUJ33915.1"/>
    </source>
</evidence>
<dbReference type="InterPro" id="IPR029052">
    <property type="entry name" value="Metallo-depent_PP-like"/>
</dbReference>
<dbReference type="SUPFAM" id="SSF56300">
    <property type="entry name" value="Metallo-dependent phosphatases"/>
    <property type="match status" value="1"/>
</dbReference>
<proteinExistence type="inferred from homology"/>
<comment type="caution">
    <text evidence="7">The sequence shown here is derived from an EMBL/GenBank/DDBJ whole genome shotgun (WGS) entry which is preliminary data.</text>
</comment>
<protein>
    <recommendedName>
        <fullName evidence="6">Calcineurin-like phosphoesterase domain-containing protein</fullName>
    </recommendedName>
</protein>
<comment type="similarity">
    <text evidence="4">Belongs to the cyclic nucleotide phosphodiesterase class-III family.</text>
</comment>
<organism evidence="7 8">
    <name type="scientific">Listeria floridensis FSL S10-1187</name>
    <dbReference type="NCBI Taxonomy" id="1265817"/>
    <lineage>
        <taxon>Bacteria</taxon>
        <taxon>Bacillati</taxon>
        <taxon>Bacillota</taxon>
        <taxon>Bacilli</taxon>
        <taxon>Bacillales</taxon>
        <taxon>Listeriaceae</taxon>
        <taxon>Listeria</taxon>
    </lineage>
</organism>
<evidence type="ECO:0000259" key="6">
    <source>
        <dbReference type="Pfam" id="PF00149"/>
    </source>
</evidence>
<feature type="signal peptide" evidence="5">
    <location>
        <begin position="1"/>
        <end position="21"/>
    </location>
</feature>
<reference evidence="7 8" key="1">
    <citation type="journal article" date="2014" name="Int. J. Syst. Evol. Microbiol.">
        <title>Listeria floridensis sp. nov., Listeria aquatica sp. nov., Listeria cornellensis sp. nov., Listeria riparia sp. nov. and Listeria grandensis sp. nov., from agricultural and natural environments.</title>
        <authorList>
            <person name="den Bakker H.C."/>
            <person name="Warchocki S."/>
            <person name="Wright E.M."/>
            <person name="Allred A.F."/>
            <person name="Ahlstrom C."/>
            <person name="Manuel C.S."/>
            <person name="Stasiewicz M.J."/>
            <person name="Burrell A."/>
            <person name="Roof S."/>
            <person name="Strawn L."/>
            <person name="Fortes E.D."/>
            <person name="Nightingale K.K."/>
            <person name="Kephart D."/>
            <person name="Wiedmann M."/>
        </authorList>
    </citation>
    <scope>NUCLEOTIDE SEQUENCE [LARGE SCALE GENOMIC DNA]</scope>
    <source>
        <strain evidence="7 8">FSL S10-1187</strain>
    </source>
</reference>
<dbReference type="Gene3D" id="3.60.21.10">
    <property type="match status" value="1"/>
</dbReference>
<name>A0ABN0RJ33_9LIST</name>
<accession>A0ABN0RJ33</accession>
<dbReference type="Pfam" id="PF00149">
    <property type="entry name" value="Metallophos"/>
    <property type="match status" value="1"/>
</dbReference>